<keyword evidence="1" id="KW-1133">Transmembrane helix</keyword>
<accession>A0A2G5CQG6</accession>
<dbReference type="Proteomes" id="UP000230069">
    <property type="component" value="Unassembled WGS sequence"/>
</dbReference>
<feature type="transmembrane region" description="Helical" evidence="1">
    <location>
        <begin position="104"/>
        <end position="129"/>
    </location>
</feature>
<dbReference type="AlphaFoldDB" id="A0A2G5CQG6"/>
<dbReference type="PANTHER" id="PTHR31414:SF16">
    <property type="entry name" value="TRANSMEMBRANE PROTEIN"/>
    <property type="match status" value="1"/>
</dbReference>
<dbReference type="STRING" id="218851.A0A2G5CQG6"/>
<protein>
    <recommendedName>
        <fullName evidence="4">Transmembrane protein</fullName>
    </recommendedName>
</protein>
<evidence type="ECO:0000313" key="3">
    <source>
        <dbReference type="Proteomes" id="UP000230069"/>
    </source>
</evidence>
<keyword evidence="1" id="KW-0812">Transmembrane</keyword>
<name>A0A2G5CQG6_AQUCA</name>
<feature type="transmembrane region" description="Helical" evidence="1">
    <location>
        <begin position="71"/>
        <end position="98"/>
    </location>
</feature>
<dbReference type="EMBL" id="KZ305058">
    <property type="protein sequence ID" value="PIA33489.1"/>
    <property type="molecule type" value="Genomic_DNA"/>
</dbReference>
<reference evidence="2 3" key="1">
    <citation type="submission" date="2017-09" db="EMBL/GenBank/DDBJ databases">
        <title>WGS assembly of Aquilegia coerulea Goldsmith.</title>
        <authorList>
            <person name="Hodges S."/>
            <person name="Kramer E."/>
            <person name="Nordborg M."/>
            <person name="Tomkins J."/>
            <person name="Borevitz J."/>
            <person name="Derieg N."/>
            <person name="Yan J."/>
            <person name="Mihaltcheva S."/>
            <person name="Hayes R.D."/>
            <person name="Rokhsar D."/>
        </authorList>
    </citation>
    <scope>NUCLEOTIDE SEQUENCE [LARGE SCALE GENOMIC DNA]</scope>
    <source>
        <strain evidence="3">cv. Goldsmith</strain>
    </source>
</reference>
<keyword evidence="1" id="KW-0472">Membrane</keyword>
<evidence type="ECO:0000256" key="1">
    <source>
        <dbReference type="SAM" id="Phobius"/>
    </source>
</evidence>
<dbReference type="InParanoid" id="A0A2G5CQG6"/>
<dbReference type="InterPro" id="IPR040283">
    <property type="entry name" value="DDB_G0292058-like"/>
</dbReference>
<keyword evidence="3" id="KW-1185">Reference proteome</keyword>
<sequence length="358" mass="39570">MNYVMNQSNYTVQTLKNVTTYLLQAKGVTVNEFVIPPNVIDKIDKLNMELGPAADTLEVKTKGNSDKLRQVFTLIQSALIAIAGVMPFVSILGLLFSYCGHQHAITIVIFGGWLLVAITFIFFGVSIIFNNVIRDTCMAMEEWVSNSQAETALSNILPCVDQRMTDKTLLQSKEVVNNVVSVVNTAIEYSANFDPSPQDVFPLNYNQSGPEMPSLCSPFDLKLNNNTCGPHQVSFANASWVWQNYTCSISTSGICTTVGRITPQTYLQLVGAVSVSYALNHYAPPLLGFQNCNFVKETFNVITSNYCPKLVHRLEMVSIELGIISWGVPVCLILSVLYANLLNRKKAFLKNHGLSQDS</sequence>
<dbReference type="GO" id="GO:0016020">
    <property type="term" value="C:membrane"/>
    <property type="evidence" value="ECO:0007669"/>
    <property type="project" value="TreeGrafter"/>
</dbReference>
<proteinExistence type="predicted"/>
<organism evidence="2 3">
    <name type="scientific">Aquilegia coerulea</name>
    <name type="common">Rocky mountain columbine</name>
    <dbReference type="NCBI Taxonomy" id="218851"/>
    <lineage>
        <taxon>Eukaryota</taxon>
        <taxon>Viridiplantae</taxon>
        <taxon>Streptophyta</taxon>
        <taxon>Embryophyta</taxon>
        <taxon>Tracheophyta</taxon>
        <taxon>Spermatophyta</taxon>
        <taxon>Magnoliopsida</taxon>
        <taxon>Ranunculales</taxon>
        <taxon>Ranunculaceae</taxon>
        <taxon>Thalictroideae</taxon>
        <taxon>Aquilegia</taxon>
    </lineage>
</organism>
<gene>
    <name evidence="2" type="ORF">AQUCO_04100135v1</name>
</gene>
<dbReference type="PANTHER" id="PTHR31414">
    <property type="entry name" value="TRANSMEMBRANE PROTEIN DDB_G0292058"/>
    <property type="match status" value="1"/>
</dbReference>
<feature type="transmembrane region" description="Helical" evidence="1">
    <location>
        <begin position="319"/>
        <end position="341"/>
    </location>
</feature>
<evidence type="ECO:0000313" key="2">
    <source>
        <dbReference type="EMBL" id="PIA33489.1"/>
    </source>
</evidence>
<evidence type="ECO:0008006" key="4">
    <source>
        <dbReference type="Google" id="ProtNLM"/>
    </source>
</evidence>
<dbReference type="OrthoDB" id="1937321at2759"/>